<name>A0A556TN20_BAGYA</name>
<dbReference type="Proteomes" id="UP000319801">
    <property type="component" value="Unassembled WGS sequence"/>
</dbReference>
<gene>
    <name evidence="1" type="ORF">Baya_2123</name>
</gene>
<proteinExistence type="predicted"/>
<evidence type="ECO:0000313" key="1">
    <source>
        <dbReference type="EMBL" id="TSK22765.1"/>
    </source>
</evidence>
<comment type="caution">
    <text evidence="1">The sequence shown here is derived from an EMBL/GenBank/DDBJ whole genome shotgun (WGS) entry which is preliminary data.</text>
</comment>
<dbReference type="AlphaFoldDB" id="A0A556TN20"/>
<keyword evidence="2" id="KW-1185">Reference proteome</keyword>
<evidence type="ECO:0000313" key="2">
    <source>
        <dbReference type="Proteomes" id="UP000319801"/>
    </source>
</evidence>
<protein>
    <submittedName>
        <fullName evidence="1">Uncharacterized protein</fullName>
    </submittedName>
</protein>
<sequence>MMLLLTGLLNCYLSKKKKESPPEGFVEPYRDCVCITETEETEQTSSFFNNICNNSIFNISSDCSQAILAPDYSTQNNYNLQSQAEQRNVQFQKSLKVDYTEMKAFDMEPAEVSQIQHQ</sequence>
<reference evidence="1 2" key="1">
    <citation type="journal article" date="2019" name="Genome Biol. Evol.">
        <title>Whole-Genome Sequencing of the Giant Devil Catfish, Bagarius yarrelli.</title>
        <authorList>
            <person name="Jiang W."/>
            <person name="Lv Y."/>
            <person name="Cheng L."/>
            <person name="Yang K."/>
            <person name="Chao B."/>
            <person name="Wang X."/>
            <person name="Li Y."/>
            <person name="Pan X."/>
            <person name="You X."/>
            <person name="Zhang Y."/>
            <person name="Yang J."/>
            <person name="Li J."/>
            <person name="Zhang X."/>
            <person name="Liu S."/>
            <person name="Sun C."/>
            <person name="Yang J."/>
            <person name="Shi Q."/>
        </authorList>
    </citation>
    <scope>NUCLEOTIDE SEQUENCE [LARGE SCALE GENOMIC DNA]</scope>
    <source>
        <strain evidence="1">JWS20170419001</strain>
        <tissue evidence="1">Muscle</tissue>
    </source>
</reference>
<dbReference type="EMBL" id="VCAZ01000006">
    <property type="protein sequence ID" value="TSK22765.1"/>
    <property type="molecule type" value="Genomic_DNA"/>
</dbReference>
<organism evidence="1 2">
    <name type="scientific">Bagarius yarrelli</name>
    <name type="common">Goonch</name>
    <name type="synonym">Bagrus yarrelli</name>
    <dbReference type="NCBI Taxonomy" id="175774"/>
    <lineage>
        <taxon>Eukaryota</taxon>
        <taxon>Metazoa</taxon>
        <taxon>Chordata</taxon>
        <taxon>Craniata</taxon>
        <taxon>Vertebrata</taxon>
        <taxon>Euteleostomi</taxon>
        <taxon>Actinopterygii</taxon>
        <taxon>Neopterygii</taxon>
        <taxon>Teleostei</taxon>
        <taxon>Ostariophysi</taxon>
        <taxon>Siluriformes</taxon>
        <taxon>Sisoridae</taxon>
        <taxon>Sisorinae</taxon>
        <taxon>Bagarius</taxon>
    </lineage>
</organism>
<dbReference type="OrthoDB" id="5946061at2759"/>
<accession>A0A556TN20</accession>